<name>C5C6A6_BEUC1</name>
<evidence type="ECO:0000313" key="4">
    <source>
        <dbReference type="Proteomes" id="UP000007962"/>
    </source>
</evidence>
<proteinExistence type="predicted"/>
<dbReference type="PANTHER" id="PTHR34580:SF3">
    <property type="entry name" value="PROTEIN PAFB"/>
    <property type="match status" value="1"/>
</dbReference>
<dbReference type="Proteomes" id="UP000007962">
    <property type="component" value="Chromosome"/>
</dbReference>
<protein>
    <submittedName>
        <fullName evidence="3">Transcriptional regulator-like protein</fullName>
    </submittedName>
</protein>
<reference evidence="3 4" key="1">
    <citation type="journal article" date="2009" name="Stand. Genomic Sci.">
        <title>Complete genome sequence of Beutenbergia cavernae type strain (HKI 0122).</title>
        <authorList>
            <person name="Land M."/>
            <person name="Pukall R."/>
            <person name="Abt B."/>
            <person name="Goker M."/>
            <person name="Rohde M."/>
            <person name="Glavina Del Rio T."/>
            <person name="Tice H."/>
            <person name="Copeland A."/>
            <person name="Cheng J.F."/>
            <person name="Lucas S."/>
            <person name="Chen F."/>
            <person name="Nolan M."/>
            <person name="Bruce D."/>
            <person name="Goodwin L."/>
            <person name="Pitluck S."/>
            <person name="Ivanova N."/>
            <person name="Mavromatis K."/>
            <person name="Ovchinnikova G."/>
            <person name="Pati A."/>
            <person name="Chen A."/>
            <person name="Palaniappan K."/>
            <person name="Hauser L."/>
            <person name="Chang Y.J."/>
            <person name="Jefferies C.C."/>
            <person name="Saunders E."/>
            <person name="Brettin T."/>
            <person name="Detter J.C."/>
            <person name="Han C."/>
            <person name="Chain P."/>
            <person name="Bristow J."/>
            <person name="Eisen J.A."/>
            <person name="Markowitz V."/>
            <person name="Hugenholtz P."/>
            <person name="Kyrpides N.C."/>
            <person name="Klenk H.P."/>
            <person name="Lapidus A."/>
        </authorList>
    </citation>
    <scope>NUCLEOTIDE SEQUENCE [LARGE SCALE GENOMIC DNA]</scope>
    <source>
        <strain evidence="4">ATCC BAA-8 / DSM 12333 / NBRC 16432</strain>
    </source>
</reference>
<dbReference type="HOGENOM" id="CLU_041141_3_1_11"/>
<dbReference type="STRING" id="471853.Bcav_2057"/>
<dbReference type="PANTHER" id="PTHR34580">
    <property type="match status" value="1"/>
</dbReference>
<dbReference type="KEGG" id="bcv:Bcav_2057"/>
<dbReference type="InterPro" id="IPR051534">
    <property type="entry name" value="CBASS_pafABC_assoc_protein"/>
</dbReference>
<dbReference type="RefSeq" id="WP_015882552.1">
    <property type="nucleotide sequence ID" value="NC_012669.1"/>
</dbReference>
<dbReference type="PROSITE" id="PS52050">
    <property type="entry name" value="WYL"/>
    <property type="match status" value="1"/>
</dbReference>
<accession>C5C6A6</accession>
<keyword evidence="4" id="KW-1185">Reference proteome</keyword>
<feature type="domain" description="WCX" evidence="2">
    <location>
        <begin position="241"/>
        <end position="312"/>
    </location>
</feature>
<evidence type="ECO:0000259" key="1">
    <source>
        <dbReference type="Pfam" id="PF13280"/>
    </source>
</evidence>
<feature type="domain" description="WYL" evidence="1">
    <location>
        <begin position="147"/>
        <end position="211"/>
    </location>
</feature>
<dbReference type="Pfam" id="PF25583">
    <property type="entry name" value="WCX"/>
    <property type="match status" value="1"/>
</dbReference>
<evidence type="ECO:0000313" key="3">
    <source>
        <dbReference type="EMBL" id="ACQ80312.1"/>
    </source>
</evidence>
<dbReference type="Pfam" id="PF13280">
    <property type="entry name" value="WYL"/>
    <property type="match status" value="1"/>
</dbReference>
<dbReference type="eggNOG" id="COG2378">
    <property type="taxonomic scope" value="Bacteria"/>
</dbReference>
<gene>
    <name evidence="3" type="ordered locus">Bcav_2057</name>
</gene>
<dbReference type="AlphaFoldDB" id="C5C6A6"/>
<evidence type="ECO:0000259" key="2">
    <source>
        <dbReference type="Pfam" id="PF25583"/>
    </source>
</evidence>
<sequence>MATRVDPAERLLDLVIALAHTTHRMTKSQIRRVVHGYGEAASDEAFERMFDRDKSALRDLGIPLVTQTDDAHADDVGYRIDLAGYELPPLDLTPAEIGLLSLATQVWQDAQFAAVAQRGLTKLRAVAPTAATDLTGLALRVRPPETAFSPLLEAIEQRSAVTFPYRAAGTGREERREVEPWRLVAQDHAWYLRAFDRGRGAERMFRLSRITGPVRRSGRAGVVEIPAGLGESAPARRAAGTARLALRPERAAALRARAIGPVVAGGDRDVVEIPMPDAEELAQEIAAFTDAVVVLEPLELRDAVLHRLASAAALGEGHDG</sequence>
<dbReference type="EMBL" id="CP001618">
    <property type="protein sequence ID" value="ACQ80312.1"/>
    <property type="molecule type" value="Genomic_DNA"/>
</dbReference>
<dbReference type="OrthoDB" id="3268930at2"/>
<organism evidence="3 4">
    <name type="scientific">Beutenbergia cavernae (strain ATCC BAA-8 / DSM 12333 / CCUG 43141 / JCM 11478 / NBRC 16432 / NCIMB 13614 / HKI 0122)</name>
    <dbReference type="NCBI Taxonomy" id="471853"/>
    <lineage>
        <taxon>Bacteria</taxon>
        <taxon>Bacillati</taxon>
        <taxon>Actinomycetota</taxon>
        <taxon>Actinomycetes</taxon>
        <taxon>Micrococcales</taxon>
        <taxon>Beutenbergiaceae</taxon>
        <taxon>Beutenbergia</taxon>
    </lineage>
</organism>
<dbReference type="InterPro" id="IPR026881">
    <property type="entry name" value="WYL_dom"/>
</dbReference>
<dbReference type="InterPro" id="IPR057727">
    <property type="entry name" value="WCX_dom"/>
</dbReference>